<evidence type="ECO:0000256" key="10">
    <source>
        <dbReference type="SAM" id="Phobius"/>
    </source>
</evidence>
<dbReference type="NCBIfam" id="TIGR03592">
    <property type="entry name" value="yidC_oxa1_cterm"/>
    <property type="match status" value="1"/>
</dbReference>
<keyword evidence="6 10" id="KW-1133">Transmembrane helix</keyword>
<evidence type="ECO:0000256" key="8">
    <source>
        <dbReference type="ARBA" id="ARBA00023186"/>
    </source>
</evidence>
<dbReference type="CDD" id="cd20070">
    <property type="entry name" value="5TM_YidC_Alb3"/>
    <property type="match status" value="1"/>
</dbReference>
<keyword evidence="5" id="KW-0653">Protein transport</keyword>
<comment type="caution">
    <text evidence="12">The sequence shown here is derived from an EMBL/GenBank/DDBJ whole genome shotgun (WGS) entry which is preliminary data.</text>
</comment>
<keyword evidence="2" id="KW-0813">Transport</keyword>
<evidence type="ECO:0000256" key="3">
    <source>
        <dbReference type="ARBA" id="ARBA00022475"/>
    </source>
</evidence>
<keyword evidence="3" id="KW-1003">Cell membrane</keyword>
<evidence type="ECO:0000313" key="12">
    <source>
        <dbReference type="EMBL" id="OHA27154.1"/>
    </source>
</evidence>
<dbReference type="Proteomes" id="UP000177943">
    <property type="component" value="Unassembled WGS sequence"/>
</dbReference>
<gene>
    <name evidence="12" type="ORF">A3D56_03490</name>
</gene>
<dbReference type="GO" id="GO:0005886">
    <property type="term" value="C:plasma membrane"/>
    <property type="evidence" value="ECO:0007669"/>
    <property type="project" value="UniProtKB-SubCell"/>
</dbReference>
<sequence length="251" mass="28091">MGGPGIFHSFFVTPLYNGLIFLMDVLPWPDAGLAIVLLTILVKLVLFPLSRKAIHTQVRMKEIEGELQSVKEKYKDNKQKQAEETMALYKKKGVNPFSSFFLIIIQLPIIFALYRIFLGSQLPEVDQNLLYSFVSVPTNVSVLFLGLIPITGKSLILSLATGISQFFQARLSLGSVAVSPKDAGTFKYDFAKSMNTQMKYVFPVIAFFVAYSISGAVALYWTTSNLFTLGQELFVRHKLKKQKTIFGKIGI</sequence>
<evidence type="ECO:0000313" key="13">
    <source>
        <dbReference type="Proteomes" id="UP000177943"/>
    </source>
</evidence>
<evidence type="ECO:0000259" key="11">
    <source>
        <dbReference type="Pfam" id="PF02096"/>
    </source>
</evidence>
<dbReference type="GO" id="GO:0015031">
    <property type="term" value="P:protein transport"/>
    <property type="evidence" value="ECO:0007669"/>
    <property type="project" value="UniProtKB-KW"/>
</dbReference>
<feature type="transmembrane region" description="Helical" evidence="10">
    <location>
        <begin position="200"/>
        <end position="221"/>
    </location>
</feature>
<dbReference type="InterPro" id="IPR001708">
    <property type="entry name" value="YidC/ALB3/OXA1/COX18"/>
</dbReference>
<proteinExistence type="inferred from homology"/>
<dbReference type="InterPro" id="IPR047196">
    <property type="entry name" value="YidC_ALB_C"/>
</dbReference>
<keyword evidence="7 10" id="KW-0472">Membrane</keyword>
<dbReference type="AlphaFoldDB" id="A0A1G2MTV7"/>
<dbReference type="EMBL" id="MHRP01000021">
    <property type="protein sequence ID" value="OHA27154.1"/>
    <property type="molecule type" value="Genomic_DNA"/>
</dbReference>
<organism evidence="12 13">
    <name type="scientific">Candidatus Taylorbacteria bacterium RIFCSPHIGHO2_02_FULL_45_35</name>
    <dbReference type="NCBI Taxonomy" id="1802311"/>
    <lineage>
        <taxon>Bacteria</taxon>
        <taxon>Candidatus Tayloriibacteriota</taxon>
    </lineage>
</organism>
<name>A0A1G2MTV7_9BACT</name>
<keyword evidence="8" id="KW-0143">Chaperone</keyword>
<evidence type="ECO:0000256" key="7">
    <source>
        <dbReference type="ARBA" id="ARBA00023136"/>
    </source>
</evidence>
<evidence type="ECO:0000256" key="9">
    <source>
        <dbReference type="RuleBase" id="RU003945"/>
    </source>
</evidence>
<keyword evidence="4 9" id="KW-0812">Transmembrane</keyword>
<comment type="subcellular location">
    <subcellularLocation>
        <location evidence="1">Cell membrane</location>
        <topology evidence="1">Multi-pass membrane protein</topology>
    </subcellularLocation>
    <subcellularLocation>
        <location evidence="9">Membrane</location>
        <topology evidence="9">Multi-pass membrane protein</topology>
    </subcellularLocation>
</comment>
<evidence type="ECO:0000256" key="1">
    <source>
        <dbReference type="ARBA" id="ARBA00004651"/>
    </source>
</evidence>
<evidence type="ECO:0000256" key="4">
    <source>
        <dbReference type="ARBA" id="ARBA00022692"/>
    </source>
</evidence>
<feature type="transmembrane region" description="Helical" evidence="10">
    <location>
        <begin position="97"/>
        <end position="117"/>
    </location>
</feature>
<evidence type="ECO:0000256" key="2">
    <source>
        <dbReference type="ARBA" id="ARBA00022448"/>
    </source>
</evidence>
<evidence type="ECO:0000256" key="5">
    <source>
        <dbReference type="ARBA" id="ARBA00022927"/>
    </source>
</evidence>
<feature type="domain" description="Membrane insertase YidC/Oxa/ALB C-terminal" evidence="11">
    <location>
        <begin position="32"/>
        <end position="236"/>
    </location>
</feature>
<comment type="similarity">
    <text evidence="9">Belongs to the OXA1/ALB3/YidC family.</text>
</comment>
<reference evidence="12 13" key="1">
    <citation type="journal article" date="2016" name="Nat. Commun.">
        <title>Thousands of microbial genomes shed light on interconnected biogeochemical processes in an aquifer system.</title>
        <authorList>
            <person name="Anantharaman K."/>
            <person name="Brown C.T."/>
            <person name="Hug L.A."/>
            <person name="Sharon I."/>
            <person name="Castelle C.J."/>
            <person name="Probst A.J."/>
            <person name="Thomas B.C."/>
            <person name="Singh A."/>
            <person name="Wilkins M.J."/>
            <person name="Karaoz U."/>
            <person name="Brodie E.L."/>
            <person name="Williams K.H."/>
            <person name="Hubbard S.S."/>
            <person name="Banfield J.F."/>
        </authorList>
    </citation>
    <scope>NUCLEOTIDE SEQUENCE [LARGE SCALE GENOMIC DNA]</scope>
</reference>
<dbReference type="PANTHER" id="PTHR12428">
    <property type="entry name" value="OXA1"/>
    <property type="match status" value="1"/>
</dbReference>
<dbReference type="InterPro" id="IPR028055">
    <property type="entry name" value="YidC/Oxa/ALB_C"/>
</dbReference>
<dbReference type="GO" id="GO:0032977">
    <property type="term" value="F:membrane insertase activity"/>
    <property type="evidence" value="ECO:0007669"/>
    <property type="project" value="InterPro"/>
</dbReference>
<dbReference type="PANTHER" id="PTHR12428:SF65">
    <property type="entry name" value="CYTOCHROME C OXIDASE ASSEMBLY PROTEIN COX18, MITOCHONDRIAL"/>
    <property type="match status" value="1"/>
</dbReference>
<accession>A0A1G2MTV7</accession>
<feature type="transmembrane region" description="Helical" evidence="10">
    <location>
        <begin position="31"/>
        <end position="50"/>
    </location>
</feature>
<dbReference type="Pfam" id="PF02096">
    <property type="entry name" value="60KD_IMP"/>
    <property type="match status" value="1"/>
</dbReference>
<protein>
    <recommendedName>
        <fullName evidence="11">Membrane insertase YidC/Oxa/ALB C-terminal domain-containing protein</fullName>
    </recommendedName>
</protein>
<dbReference type="GO" id="GO:0051205">
    <property type="term" value="P:protein insertion into membrane"/>
    <property type="evidence" value="ECO:0007669"/>
    <property type="project" value="TreeGrafter"/>
</dbReference>
<evidence type="ECO:0000256" key="6">
    <source>
        <dbReference type="ARBA" id="ARBA00022989"/>
    </source>
</evidence>